<dbReference type="InterPro" id="IPR044122">
    <property type="entry name" value="UPF0261_N"/>
</dbReference>
<dbReference type="Gene3D" id="3.40.50.12030">
    <property type="entry name" value="Uncharacterised protein family UPF0261, NC domain"/>
    <property type="match status" value="1"/>
</dbReference>
<dbReference type="EMBL" id="JAOPGA020001275">
    <property type="protein sequence ID" value="KAL0486862.1"/>
    <property type="molecule type" value="Genomic_DNA"/>
</dbReference>
<dbReference type="AlphaFoldDB" id="A0AAW2ZE27"/>
<dbReference type="Pfam" id="PF06792">
    <property type="entry name" value="UPF0261"/>
    <property type="match status" value="1"/>
</dbReference>
<sequence>MTAATFELSNTLKDLFTEGKLSAVIGLGGSCNTSICCEAFRETLPLGFPKLMVSTMASGDVSSYICEADIVMMPSIVDISGMNNVLKTILNNASNAVVGMAKSYRPILMETKKPTIAISMFGVTTPCVEEAQALLQQYYEVLVFHSTGTGGKSLERLIEQGSLAGVLDVTTTELVDSLLGGILSAGPNRLEAAGKYGIPQVVSLGALDMCNFGPKYTVPQKYKDRHLHAHNSTVTLMRTNIEENERLGKWIAQKLSDAKGPTKLFIPLRGVSAMDIKDGPFFDEQAREALFSNARRAECEVVEIDAHINDKMFATAMAESLHQMIKNKNQD</sequence>
<dbReference type="NCBIfam" id="NF002674">
    <property type="entry name" value="PRK02399.1-2"/>
    <property type="match status" value="1"/>
</dbReference>
<evidence type="ECO:0000313" key="4">
    <source>
        <dbReference type="Proteomes" id="UP001431209"/>
    </source>
</evidence>
<dbReference type="Pfam" id="PF23189">
    <property type="entry name" value="UPF0261_C"/>
    <property type="match status" value="1"/>
</dbReference>
<dbReference type="Proteomes" id="UP001431209">
    <property type="component" value="Unassembled WGS sequence"/>
</dbReference>
<organism evidence="3 4">
    <name type="scientific">Acrasis kona</name>
    <dbReference type="NCBI Taxonomy" id="1008807"/>
    <lineage>
        <taxon>Eukaryota</taxon>
        <taxon>Discoba</taxon>
        <taxon>Heterolobosea</taxon>
        <taxon>Tetramitia</taxon>
        <taxon>Eutetramitia</taxon>
        <taxon>Acrasidae</taxon>
        <taxon>Acrasis</taxon>
    </lineage>
</organism>
<dbReference type="InterPro" id="IPR056778">
    <property type="entry name" value="UPF0261_C"/>
</dbReference>
<comment type="caution">
    <text evidence="3">The sequence shown here is derived from an EMBL/GenBank/DDBJ whole genome shotgun (WGS) entry which is preliminary data.</text>
</comment>
<name>A0AAW2ZE27_9EUKA</name>
<dbReference type="Gene3D" id="3.40.50.12020">
    <property type="entry name" value="Uncharacterised protein family UPF0261, NN domain"/>
    <property type="match status" value="1"/>
</dbReference>
<dbReference type="PANTHER" id="PTHR31862">
    <property type="entry name" value="UPF0261 DOMAIN PROTEIN (AFU_ORTHOLOGUE AFUA_1G10120)"/>
    <property type="match status" value="1"/>
</dbReference>
<evidence type="ECO:0000259" key="2">
    <source>
        <dbReference type="Pfam" id="PF23189"/>
    </source>
</evidence>
<dbReference type="PANTHER" id="PTHR31862:SF1">
    <property type="entry name" value="UPF0261 DOMAIN PROTEIN (AFU_ORTHOLOGUE AFUA_1G10120)"/>
    <property type="match status" value="1"/>
</dbReference>
<evidence type="ECO:0000259" key="1">
    <source>
        <dbReference type="Pfam" id="PF06792"/>
    </source>
</evidence>
<protein>
    <submittedName>
        <fullName evidence="3">Uncharacterized protein</fullName>
    </submittedName>
</protein>
<reference evidence="3 4" key="1">
    <citation type="submission" date="2024-03" db="EMBL/GenBank/DDBJ databases">
        <title>The Acrasis kona genome and developmental transcriptomes reveal deep origins of eukaryotic multicellular pathways.</title>
        <authorList>
            <person name="Sheikh S."/>
            <person name="Fu C.-J."/>
            <person name="Brown M.W."/>
            <person name="Baldauf S.L."/>
        </authorList>
    </citation>
    <scope>NUCLEOTIDE SEQUENCE [LARGE SCALE GENOMIC DNA]</scope>
    <source>
        <strain evidence="3 4">ATCC MYA-3509</strain>
    </source>
</reference>
<dbReference type="CDD" id="cd15488">
    <property type="entry name" value="Tm-1-like"/>
    <property type="match status" value="1"/>
</dbReference>
<feature type="domain" description="UPF0261" evidence="2">
    <location>
        <begin position="113"/>
        <end position="325"/>
    </location>
</feature>
<evidence type="ECO:0000313" key="3">
    <source>
        <dbReference type="EMBL" id="KAL0486862.1"/>
    </source>
</evidence>
<proteinExistence type="predicted"/>
<accession>A0AAW2ZE27</accession>
<dbReference type="InterPro" id="IPR051353">
    <property type="entry name" value="Tobamovirus_resist_UPF0261"/>
</dbReference>
<feature type="domain" description="UPF0261" evidence="1">
    <location>
        <begin position="7"/>
        <end position="105"/>
    </location>
</feature>
<gene>
    <name evidence="3" type="ORF">AKO1_001195</name>
</gene>
<keyword evidence="4" id="KW-1185">Reference proteome</keyword>